<evidence type="ECO:0000313" key="5">
    <source>
        <dbReference type="Proteomes" id="UP000048984"/>
    </source>
</evidence>
<dbReference type="InterPro" id="IPR027275">
    <property type="entry name" value="PRC-brl_dom"/>
</dbReference>
<feature type="region of interest" description="Disordered" evidence="1">
    <location>
        <begin position="160"/>
        <end position="194"/>
    </location>
</feature>
<organism evidence="4 5">
    <name type="scientific">Prosthecodimorpha hirschii</name>
    <dbReference type="NCBI Taxonomy" id="665126"/>
    <lineage>
        <taxon>Bacteria</taxon>
        <taxon>Pseudomonadati</taxon>
        <taxon>Pseudomonadota</taxon>
        <taxon>Alphaproteobacteria</taxon>
        <taxon>Hyphomicrobiales</taxon>
        <taxon>Ancalomicrobiaceae</taxon>
        <taxon>Prosthecodimorpha</taxon>
    </lineage>
</organism>
<gene>
    <name evidence="4" type="ORF">ABB55_12285</name>
</gene>
<feature type="chain" id="PRO_5006132163" description="PRC-barrel domain-containing protein" evidence="2">
    <location>
        <begin position="22"/>
        <end position="194"/>
    </location>
</feature>
<evidence type="ECO:0000259" key="3">
    <source>
        <dbReference type="Pfam" id="PF05239"/>
    </source>
</evidence>
<feature type="compositionally biased region" description="Basic and acidic residues" evidence="1">
    <location>
        <begin position="160"/>
        <end position="170"/>
    </location>
</feature>
<protein>
    <recommendedName>
        <fullName evidence="3">PRC-barrel domain-containing protein</fullName>
    </recommendedName>
</protein>
<feature type="domain" description="PRC-barrel" evidence="3">
    <location>
        <begin position="75"/>
        <end position="137"/>
    </location>
</feature>
<comment type="caution">
    <text evidence="4">The sequence shown here is derived from an EMBL/GenBank/DDBJ whole genome shotgun (WGS) entry which is preliminary data.</text>
</comment>
<dbReference type="PANTHER" id="PTHR36505">
    <property type="entry name" value="BLR1072 PROTEIN"/>
    <property type="match status" value="1"/>
</dbReference>
<evidence type="ECO:0000313" key="4">
    <source>
        <dbReference type="EMBL" id="KPL52896.1"/>
    </source>
</evidence>
<reference evidence="4 5" key="2">
    <citation type="submission" date="2015-10" db="EMBL/GenBank/DDBJ databases">
        <title>Draft Genome Sequence of Prosthecomicrobium hirschii ATCC 27832.</title>
        <authorList>
            <person name="Daniel J."/>
            <person name="Givan S.A."/>
            <person name="Brun Y.V."/>
            <person name="Brown P.J."/>
        </authorList>
    </citation>
    <scope>NUCLEOTIDE SEQUENCE [LARGE SCALE GENOMIC DNA]</scope>
    <source>
        <strain evidence="4 5">16</strain>
    </source>
</reference>
<keyword evidence="5" id="KW-1185">Reference proteome</keyword>
<dbReference type="PANTHER" id="PTHR36505:SF1">
    <property type="entry name" value="BLR1072 PROTEIN"/>
    <property type="match status" value="1"/>
</dbReference>
<dbReference type="Gene3D" id="2.30.30.240">
    <property type="entry name" value="PRC-barrel domain"/>
    <property type="match status" value="1"/>
</dbReference>
<dbReference type="InterPro" id="IPR011033">
    <property type="entry name" value="PRC_barrel-like_sf"/>
</dbReference>
<dbReference type="RefSeq" id="WP_054359059.1">
    <property type="nucleotide sequence ID" value="NZ_LJYW01000001.1"/>
</dbReference>
<sequence length="194" mass="19727">MMKRALMISALVAVPFTGAMAQSDTKTPGTITPPIGTSTPGVVNPPVGTTTGATTTTTTTTGRTSITFVQQQMPDQMLASGLIGATVRGSANETIGEIDDVILDRDGRAQAVVIGVGGFLGIGEKNVAVPFDAVQVTRDPDNAQVSRVAMSTTKEALKAAPDFKKLDKRSAGSSATTGATGSGPVTPKTPVNPQ</sequence>
<accession>A0A0P6W6D7</accession>
<keyword evidence="2" id="KW-0732">Signal</keyword>
<dbReference type="AlphaFoldDB" id="A0A0P6W6D7"/>
<proteinExistence type="predicted"/>
<evidence type="ECO:0000256" key="1">
    <source>
        <dbReference type="SAM" id="MobiDB-lite"/>
    </source>
</evidence>
<evidence type="ECO:0000256" key="2">
    <source>
        <dbReference type="SAM" id="SignalP"/>
    </source>
</evidence>
<dbReference type="Pfam" id="PF05239">
    <property type="entry name" value="PRC"/>
    <property type="match status" value="1"/>
</dbReference>
<feature type="signal peptide" evidence="2">
    <location>
        <begin position="1"/>
        <end position="21"/>
    </location>
</feature>
<feature type="compositionally biased region" description="Low complexity" evidence="1">
    <location>
        <begin position="171"/>
        <end position="183"/>
    </location>
</feature>
<name>A0A0P6W6D7_9HYPH</name>
<reference evidence="4 5" key="1">
    <citation type="submission" date="2015-09" db="EMBL/GenBank/DDBJ databases">
        <authorList>
            <person name="Jackson K.R."/>
            <person name="Lunt B.L."/>
            <person name="Fisher J.N.B."/>
            <person name="Gardner A.V."/>
            <person name="Bailey M.E."/>
            <person name="Deus L.M."/>
            <person name="Earl A.S."/>
            <person name="Gibby P.D."/>
            <person name="Hartmann K.A."/>
            <person name="Liu J.E."/>
            <person name="Manci A.M."/>
            <person name="Nielsen D.A."/>
            <person name="Solomon M.B."/>
            <person name="Breakwell D.P."/>
            <person name="Burnett S.H."/>
            <person name="Grose J.H."/>
        </authorList>
    </citation>
    <scope>NUCLEOTIDE SEQUENCE [LARGE SCALE GENOMIC DNA]</scope>
    <source>
        <strain evidence="4 5">16</strain>
    </source>
</reference>
<dbReference type="Proteomes" id="UP000048984">
    <property type="component" value="Unassembled WGS sequence"/>
</dbReference>
<dbReference type="STRING" id="665126.ABB55_12285"/>
<dbReference type="EMBL" id="LJYW01000001">
    <property type="protein sequence ID" value="KPL52896.1"/>
    <property type="molecule type" value="Genomic_DNA"/>
</dbReference>
<dbReference type="SUPFAM" id="SSF50346">
    <property type="entry name" value="PRC-barrel domain"/>
    <property type="match status" value="1"/>
</dbReference>